<evidence type="ECO:0000256" key="1">
    <source>
        <dbReference type="ARBA" id="ARBA00004370"/>
    </source>
</evidence>
<evidence type="ECO:0000256" key="5">
    <source>
        <dbReference type="ARBA" id="ARBA00022927"/>
    </source>
</evidence>
<reference evidence="10 11" key="1">
    <citation type="submission" date="2021-03" db="EMBL/GenBank/DDBJ databases">
        <title>Genomic and phenotypic characterization of Chloracidobacterium isolates provides evidence for multiple species.</title>
        <authorList>
            <person name="Saini M.K."/>
            <person name="Costas A.M.G."/>
            <person name="Tank M."/>
            <person name="Bryant D.A."/>
        </authorList>
    </citation>
    <scope>NUCLEOTIDE SEQUENCE [LARGE SCALE GENOMIC DNA]</scope>
    <source>
        <strain evidence="10 11">BV2-C</strain>
    </source>
</reference>
<keyword evidence="2 9" id="KW-0813">Transport</keyword>
<comment type="similarity">
    <text evidence="9">Belongs to the SecE/SEC61-gamma family.</text>
</comment>
<evidence type="ECO:0000256" key="7">
    <source>
        <dbReference type="ARBA" id="ARBA00023010"/>
    </source>
</evidence>
<evidence type="ECO:0000313" key="10">
    <source>
        <dbReference type="EMBL" id="QUW03910.1"/>
    </source>
</evidence>
<dbReference type="Proteomes" id="UP000676506">
    <property type="component" value="Chromosome 1"/>
</dbReference>
<dbReference type="Pfam" id="PF00584">
    <property type="entry name" value="SecE"/>
    <property type="match status" value="1"/>
</dbReference>
<evidence type="ECO:0000256" key="3">
    <source>
        <dbReference type="ARBA" id="ARBA00022475"/>
    </source>
</evidence>
<comment type="subcellular location">
    <subcellularLocation>
        <location evidence="9">Cell membrane</location>
        <topology evidence="9">Single-pass membrane protein</topology>
    </subcellularLocation>
    <subcellularLocation>
        <location evidence="1">Membrane</location>
    </subcellularLocation>
</comment>
<keyword evidence="11" id="KW-1185">Reference proteome</keyword>
<evidence type="ECO:0000256" key="2">
    <source>
        <dbReference type="ARBA" id="ARBA00022448"/>
    </source>
</evidence>
<dbReference type="InterPro" id="IPR001901">
    <property type="entry name" value="Translocase_SecE/Sec61-g"/>
</dbReference>
<keyword evidence="7 9" id="KW-0811">Translocation</keyword>
<keyword evidence="3 9" id="KW-1003">Cell membrane</keyword>
<dbReference type="NCBIfam" id="TIGR00964">
    <property type="entry name" value="secE_bact"/>
    <property type="match status" value="1"/>
</dbReference>
<evidence type="ECO:0000313" key="11">
    <source>
        <dbReference type="Proteomes" id="UP000676506"/>
    </source>
</evidence>
<feature type="transmembrane region" description="Helical" evidence="9">
    <location>
        <begin position="27"/>
        <end position="51"/>
    </location>
</feature>
<keyword evidence="4 9" id="KW-0812">Transmembrane</keyword>
<name>A0ABX8BDG7_9BACT</name>
<comment type="function">
    <text evidence="9">Essential subunit of the Sec protein translocation channel SecYEG. Clamps together the 2 halves of SecY. May contact the channel plug during translocation.</text>
</comment>
<dbReference type="HAMAP" id="MF_00422">
    <property type="entry name" value="SecE"/>
    <property type="match status" value="1"/>
</dbReference>
<proteinExistence type="inferred from homology"/>
<comment type="subunit">
    <text evidence="9">Component of the Sec protein translocase complex. Heterotrimer consisting of SecY, SecE and SecG subunits. The heterotrimers can form oligomers, although 1 heterotrimer is thought to be able to translocate proteins. Interacts with the ribosome. Interacts with SecDF, and other proteins may be involved. Interacts with SecA.</text>
</comment>
<accession>A0ABX8BDG7</accession>
<dbReference type="PANTHER" id="PTHR33910:SF1">
    <property type="entry name" value="PROTEIN TRANSLOCASE SUBUNIT SECE"/>
    <property type="match status" value="1"/>
</dbReference>
<evidence type="ECO:0000256" key="9">
    <source>
        <dbReference type="HAMAP-Rule" id="MF_00422"/>
    </source>
</evidence>
<keyword evidence="8 9" id="KW-0472">Membrane</keyword>
<evidence type="ECO:0000256" key="8">
    <source>
        <dbReference type="ARBA" id="ARBA00023136"/>
    </source>
</evidence>
<dbReference type="EMBL" id="CP072648">
    <property type="protein sequence ID" value="QUW03910.1"/>
    <property type="molecule type" value="Genomic_DNA"/>
</dbReference>
<dbReference type="PANTHER" id="PTHR33910">
    <property type="entry name" value="PROTEIN TRANSLOCASE SUBUNIT SECE"/>
    <property type="match status" value="1"/>
</dbReference>
<protein>
    <recommendedName>
        <fullName evidence="9">Protein translocase subunit SecE</fullName>
    </recommendedName>
</protein>
<dbReference type="InterPro" id="IPR038379">
    <property type="entry name" value="SecE_sf"/>
</dbReference>
<dbReference type="Gene3D" id="1.20.5.1030">
    <property type="entry name" value="Preprotein translocase secy subunit"/>
    <property type="match status" value="1"/>
</dbReference>
<keyword evidence="5 9" id="KW-0653">Protein transport</keyword>
<evidence type="ECO:0000256" key="4">
    <source>
        <dbReference type="ARBA" id="ARBA00022692"/>
    </source>
</evidence>
<evidence type="ECO:0000256" key="6">
    <source>
        <dbReference type="ARBA" id="ARBA00022989"/>
    </source>
</evidence>
<keyword evidence="6 9" id="KW-1133">Transmembrane helix</keyword>
<sequence>MQFLRDTRDELKQVTWPTRKEVYDTTLVVIGIVTFFGFFLWGVDVVVARILDAFLKWLA</sequence>
<gene>
    <name evidence="9 10" type="primary">secE</name>
    <name evidence="10" type="ORF">J8C06_01815</name>
</gene>
<organism evidence="10 11">
    <name type="scientific">Chloracidobacterium validum</name>
    <dbReference type="NCBI Taxonomy" id="2821543"/>
    <lineage>
        <taxon>Bacteria</taxon>
        <taxon>Pseudomonadati</taxon>
        <taxon>Acidobacteriota</taxon>
        <taxon>Terriglobia</taxon>
        <taxon>Terriglobales</taxon>
        <taxon>Acidobacteriaceae</taxon>
        <taxon>Chloracidobacterium</taxon>
    </lineage>
</organism>
<dbReference type="InterPro" id="IPR005807">
    <property type="entry name" value="SecE_bac"/>
</dbReference>